<feature type="transmembrane region" description="Helical" evidence="2">
    <location>
        <begin position="216"/>
        <end position="243"/>
    </location>
</feature>
<dbReference type="HOGENOM" id="CLU_073546_2_2_9"/>
<comment type="subcellular location">
    <subcellularLocation>
        <location evidence="1">Cell membrane</location>
    </subcellularLocation>
</comment>
<comment type="similarity">
    <text evidence="1">Belongs to the ABC-4 integral membrane protein family. FtsX subfamily.</text>
</comment>
<dbReference type="STRING" id="350688.Clos_0661"/>
<name>A8MM54_ALKOO</name>
<dbReference type="OrthoDB" id="1952338at2"/>
<feature type="transmembrane region" description="Helical" evidence="2">
    <location>
        <begin position="264"/>
        <end position="289"/>
    </location>
</feature>
<evidence type="ECO:0000256" key="1">
    <source>
        <dbReference type="PIRNR" id="PIRNR003097"/>
    </source>
</evidence>
<keyword evidence="1" id="KW-0132">Cell division</keyword>
<dbReference type="eggNOG" id="COG2177">
    <property type="taxonomic scope" value="Bacteria"/>
</dbReference>
<dbReference type="InterPro" id="IPR004513">
    <property type="entry name" value="FtsX"/>
</dbReference>
<feature type="domain" description="FtsX extracellular" evidence="3">
    <location>
        <begin position="62"/>
        <end position="151"/>
    </location>
</feature>
<keyword evidence="2" id="KW-1133">Transmembrane helix</keyword>
<sequence length="294" mass="32689">MKTYLKNTGYFLRETKAIFRLSLKSNVLSLLSTGLIFFILTLVISSGWATGKIVAMIQNEAELNVYFDESMGEGAIRSLIERIKGIEGVGAVYFIEEEEAYSRMVEVLGKEAEVLKFFDENPFSPFIQVEINLDKIGSILKELKNVEGIDYIRDNKEVLDQMSRIAEMIKKTGYLLVTATAITTLVIISHMIRLGIYSNKEQIDTLRLLGAPEPFIAFPYVLCGVLLTLGGGILAILLVFFILKYFYALIVGAMPLLSIPPMETVLYQMVLWILPLCGFLGALGSVIGLNASES</sequence>
<comment type="function">
    <text evidence="1">Part of the ABC transporter FtsEX involved in asymmetric cellular division facilitating the initiation of sporulation.</text>
</comment>
<dbReference type="PANTHER" id="PTHR47755">
    <property type="entry name" value="CELL DIVISION PROTEIN FTSX"/>
    <property type="match status" value="1"/>
</dbReference>
<dbReference type="Pfam" id="PF18075">
    <property type="entry name" value="FtsX_ECD"/>
    <property type="match status" value="1"/>
</dbReference>
<keyword evidence="1 2" id="KW-0472">Membrane</keyword>
<dbReference type="Gene3D" id="3.30.70.3040">
    <property type="match status" value="1"/>
</dbReference>
<dbReference type="PIRSF" id="PIRSF003097">
    <property type="entry name" value="FtsX"/>
    <property type="match status" value="1"/>
</dbReference>
<evidence type="ECO:0000313" key="4">
    <source>
        <dbReference type="EMBL" id="ABW18221.1"/>
    </source>
</evidence>
<keyword evidence="5" id="KW-1185">Reference proteome</keyword>
<keyword evidence="1" id="KW-0131">Cell cycle</keyword>
<feature type="transmembrane region" description="Helical" evidence="2">
    <location>
        <begin position="174"/>
        <end position="196"/>
    </location>
</feature>
<proteinExistence type="inferred from homology"/>
<evidence type="ECO:0000256" key="2">
    <source>
        <dbReference type="SAM" id="Phobius"/>
    </source>
</evidence>
<dbReference type="PANTHER" id="PTHR47755:SF1">
    <property type="entry name" value="CELL DIVISION PROTEIN FTSX"/>
    <property type="match status" value="1"/>
</dbReference>
<protein>
    <recommendedName>
        <fullName evidence="1">Cell division protein FtsX</fullName>
    </recommendedName>
</protein>
<dbReference type="EMBL" id="CP000853">
    <property type="protein sequence ID" value="ABW18221.1"/>
    <property type="molecule type" value="Genomic_DNA"/>
</dbReference>
<gene>
    <name evidence="4" type="ordered locus">Clos_0661</name>
</gene>
<dbReference type="RefSeq" id="WP_012158535.1">
    <property type="nucleotide sequence ID" value="NC_009922.1"/>
</dbReference>
<dbReference type="GO" id="GO:0005886">
    <property type="term" value="C:plasma membrane"/>
    <property type="evidence" value="ECO:0007669"/>
    <property type="project" value="UniProtKB-SubCell"/>
</dbReference>
<evidence type="ECO:0000259" key="3">
    <source>
        <dbReference type="Pfam" id="PF18075"/>
    </source>
</evidence>
<keyword evidence="1" id="KW-1003">Cell membrane</keyword>
<evidence type="ECO:0000313" key="5">
    <source>
        <dbReference type="Proteomes" id="UP000000269"/>
    </source>
</evidence>
<feature type="transmembrane region" description="Helical" evidence="2">
    <location>
        <begin position="27"/>
        <end position="49"/>
    </location>
</feature>
<dbReference type="KEGG" id="aoe:Clos_0661"/>
<reference evidence="5" key="1">
    <citation type="submission" date="2007-10" db="EMBL/GenBank/DDBJ databases">
        <title>Complete genome of Alkaliphilus oremlandii OhILAs.</title>
        <authorList>
            <person name="Copeland A."/>
            <person name="Lucas S."/>
            <person name="Lapidus A."/>
            <person name="Barry K."/>
            <person name="Detter J.C."/>
            <person name="Glavina del Rio T."/>
            <person name="Hammon N."/>
            <person name="Israni S."/>
            <person name="Dalin E."/>
            <person name="Tice H."/>
            <person name="Pitluck S."/>
            <person name="Chain P."/>
            <person name="Malfatti S."/>
            <person name="Shin M."/>
            <person name="Vergez L."/>
            <person name="Schmutz J."/>
            <person name="Larimer F."/>
            <person name="Land M."/>
            <person name="Hauser L."/>
            <person name="Kyrpides N."/>
            <person name="Mikhailova N."/>
            <person name="Stolz J.F."/>
            <person name="Dawson A."/>
            <person name="Fisher E."/>
            <person name="Crable B."/>
            <person name="Perera E."/>
            <person name="Lisak J."/>
            <person name="Ranganathan M."/>
            <person name="Basu P."/>
            <person name="Richardson P."/>
        </authorList>
    </citation>
    <scope>NUCLEOTIDE SEQUENCE [LARGE SCALE GENOMIC DNA]</scope>
    <source>
        <strain evidence="5">OhILAs</strain>
    </source>
</reference>
<keyword evidence="2" id="KW-0812">Transmembrane</keyword>
<accession>A8MM54</accession>
<dbReference type="GO" id="GO:0051301">
    <property type="term" value="P:cell division"/>
    <property type="evidence" value="ECO:0007669"/>
    <property type="project" value="UniProtKB-KW"/>
</dbReference>
<dbReference type="AlphaFoldDB" id="A8MM54"/>
<dbReference type="InterPro" id="IPR040690">
    <property type="entry name" value="FtsX_ECD"/>
</dbReference>
<dbReference type="Proteomes" id="UP000000269">
    <property type="component" value="Chromosome"/>
</dbReference>
<organism evidence="4 5">
    <name type="scientific">Alkaliphilus oremlandii (strain OhILAs)</name>
    <name type="common">Clostridium oremlandii (strain OhILAs)</name>
    <dbReference type="NCBI Taxonomy" id="350688"/>
    <lineage>
        <taxon>Bacteria</taxon>
        <taxon>Bacillati</taxon>
        <taxon>Bacillota</taxon>
        <taxon>Clostridia</taxon>
        <taxon>Peptostreptococcales</taxon>
        <taxon>Natronincolaceae</taxon>
        <taxon>Alkaliphilus</taxon>
    </lineage>
</organism>